<protein>
    <submittedName>
        <fullName evidence="5">Transketolase family protein</fullName>
    </submittedName>
</protein>
<name>A0A3E2WQB0_9FIRM</name>
<comment type="cofactor">
    <cofactor evidence="1">
        <name>thiamine diphosphate</name>
        <dbReference type="ChEBI" id="CHEBI:58937"/>
    </cofactor>
</comment>
<evidence type="ECO:0000313" key="6">
    <source>
        <dbReference type="Proteomes" id="UP000261111"/>
    </source>
</evidence>
<dbReference type="Pfam" id="PF02780">
    <property type="entry name" value="Transketolase_C"/>
    <property type="match status" value="1"/>
</dbReference>
<dbReference type="InterPro" id="IPR029061">
    <property type="entry name" value="THDP-binding"/>
</dbReference>
<dbReference type="SUPFAM" id="SSF52518">
    <property type="entry name" value="Thiamin diphosphate-binding fold (THDP-binding)"/>
    <property type="match status" value="1"/>
</dbReference>
<dbReference type="Gene3D" id="3.40.50.920">
    <property type="match status" value="1"/>
</dbReference>
<evidence type="ECO:0000313" key="5">
    <source>
        <dbReference type="EMBL" id="RGC29400.1"/>
    </source>
</evidence>
<dbReference type="InterPro" id="IPR005475">
    <property type="entry name" value="Transketolase-like_Pyr-bd"/>
</dbReference>
<feature type="domain" description="Transketolase-like pyrimidine-binding" evidence="4">
    <location>
        <begin position="6"/>
        <end position="172"/>
    </location>
</feature>
<dbReference type="RefSeq" id="WP_025653910.1">
    <property type="nucleotide sequence ID" value="NZ_QVIA01000017.1"/>
</dbReference>
<organism evidence="5 6">
    <name type="scientific">Hungatella hathewayi</name>
    <dbReference type="NCBI Taxonomy" id="154046"/>
    <lineage>
        <taxon>Bacteria</taxon>
        <taxon>Bacillati</taxon>
        <taxon>Bacillota</taxon>
        <taxon>Clostridia</taxon>
        <taxon>Lachnospirales</taxon>
        <taxon>Lachnospiraceae</taxon>
        <taxon>Hungatella</taxon>
    </lineage>
</organism>
<gene>
    <name evidence="5" type="ORF">DWX41_15215</name>
</gene>
<dbReference type="Pfam" id="PF02779">
    <property type="entry name" value="Transket_pyr"/>
    <property type="match status" value="1"/>
</dbReference>
<keyword evidence="3" id="KW-0786">Thiamine pyrophosphate</keyword>
<evidence type="ECO:0000256" key="3">
    <source>
        <dbReference type="ARBA" id="ARBA00023052"/>
    </source>
</evidence>
<dbReference type="EMBL" id="QVIA01000017">
    <property type="protein sequence ID" value="RGC29400.1"/>
    <property type="molecule type" value="Genomic_DNA"/>
</dbReference>
<dbReference type="InterPro" id="IPR033248">
    <property type="entry name" value="Transketolase_C"/>
</dbReference>
<dbReference type="AlphaFoldDB" id="A0A3E2WQB0"/>
<proteinExistence type="inferred from homology"/>
<comment type="similarity">
    <text evidence="2">Belongs to the transketolase family.</text>
</comment>
<dbReference type="Proteomes" id="UP000261111">
    <property type="component" value="Unassembled WGS sequence"/>
</dbReference>
<evidence type="ECO:0000256" key="2">
    <source>
        <dbReference type="ARBA" id="ARBA00007131"/>
    </source>
</evidence>
<dbReference type="InterPro" id="IPR009014">
    <property type="entry name" value="Transketo_C/PFOR_II"/>
</dbReference>
<dbReference type="PANTHER" id="PTHR43825:SF1">
    <property type="entry name" value="TRANSKETOLASE-LIKE PYRIMIDINE-BINDING DOMAIN-CONTAINING PROTEIN"/>
    <property type="match status" value="1"/>
</dbReference>
<sequence length="313" mass="33983">MERKSENIQRAIVQELNNIMVENDQVVVVNADIALLFKDGPDSISCPDRVLDVGIAEQNMIGFASGLAYSGKTVFTTTIAEMAVARVIEQIRLDGCYPDLNINMFGQGRGFAYGIGGNSHIITEDFAMLRGIPNIKIIIPADAREARKVMHEALSVNGTKYIAISRGNTPNVYEDDYEFHIGKAVTMRDGMDVTIIAVGDMVAPALDAVEILKEKGINARMINMHTLKPLDHEAVIKAAKETGAILTVETHNVLGGLGSAVSEVVCEECPIPMKKMGAPDQFSKVGPMNELIAHLGLDAEHIAAETEKLIQRK</sequence>
<dbReference type="PANTHER" id="PTHR43825">
    <property type="entry name" value="PYRUVATE DEHYDROGENASE E1 COMPONENT"/>
    <property type="match status" value="1"/>
</dbReference>
<dbReference type="SUPFAM" id="SSF52922">
    <property type="entry name" value="TK C-terminal domain-like"/>
    <property type="match status" value="1"/>
</dbReference>
<evidence type="ECO:0000259" key="4">
    <source>
        <dbReference type="SMART" id="SM00861"/>
    </source>
</evidence>
<dbReference type="FunFam" id="3.40.50.970:FF:000129">
    <property type="entry name" value="Transketolase"/>
    <property type="match status" value="1"/>
</dbReference>
<comment type="caution">
    <text evidence="5">The sequence shown here is derived from an EMBL/GenBank/DDBJ whole genome shotgun (WGS) entry which is preliminary data.</text>
</comment>
<dbReference type="GeneID" id="93331989"/>
<dbReference type="CDD" id="cd07033">
    <property type="entry name" value="TPP_PYR_DXS_TK_like"/>
    <property type="match status" value="1"/>
</dbReference>
<reference evidence="5 6" key="1">
    <citation type="submission" date="2018-08" db="EMBL/GenBank/DDBJ databases">
        <title>A genome reference for cultivated species of the human gut microbiota.</title>
        <authorList>
            <person name="Zou Y."/>
            <person name="Xue W."/>
            <person name="Luo G."/>
        </authorList>
    </citation>
    <scope>NUCLEOTIDE SEQUENCE [LARGE SCALE GENOMIC DNA]</scope>
    <source>
        <strain evidence="5 6">AF19-21</strain>
    </source>
</reference>
<dbReference type="SMART" id="SM00861">
    <property type="entry name" value="Transket_pyr"/>
    <property type="match status" value="1"/>
</dbReference>
<evidence type="ECO:0000256" key="1">
    <source>
        <dbReference type="ARBA" id="ARBA00001964"/>
    </source>
</evidence>
<accession>A0A3E2WQB0</accession>
<dbReference type="InterPro" id="IPR051157">
    <property type="entry name" value="PDH/Transketolase"/>
</dbReference>
<dbReference type="Gene3D" id="3.40.50.970">
    <property type="match status" value="1"/>
</dbReference>